<keyword evidence="7 9" id="KW-0315">Glutamine amidotransferase</keyword>
<comment type="pathway">
    <text evidence="1">Amino-acid biosynthesis; L-asparagine biosynthesis; L-asparagine from L-aspartate (L-Gln route): step 1/1.</text>
</comment>
<dbReference type="InterPro" id="IPR006426">
    <property type="entry name" value="Asn_synth_AEB"/>
</dbReference>
<evidence type="ECO:0000256" key="4">
    <source>
        <dbReference type="ARBA" id="ARBA00022741"/>
    </source>
</evidence>
<evidence type="ECO:0000256" key="2">
    <source>
        <dbReference type="ARBA" id="ARBA00005752"/>
    </source>
</evidence>
<organism evidence="13 14">
    <name type="scientific">Nocardia huaxiensis</name>
    <dbReference type="NCBI Taxonomy" id="2755382"/>
    <lineage>
        <taxon>Bacteria</taxon>
        <taxon>Bacillati</taxon>
        <taxon>Actinomycetota</taxon>
        <taxon>Actinomycetes</taxon>
        <taxon>Mycobacteriales</taxon>
        <taxon>Nocardiaceae</taxon>
        <taxon>Nocardia</taxon>
    </lineage>
</organism>
<keyword evidence="9" id="KW-0028">Amino-acid biosynthesis</keyword>
<dbReference type="CDD" id="cd01991">
    <property type="entry name" value="Asn_synthase_B_C"/>
    <property type="match status" value="1"/>
</dbReference>
<dbReference type="Gene3D" id="3.40.50.620">
    <property type="entry name" value="HUPs"/>
    <property type="match status" value="1"/>
</dbReference>
<dbReference type="Gene3D" id="3.60.20.10">
    <property type="entry name" value="Glutamine Phosphoribosylpyrophosphate, subunit 1, domain 1"/>
    <property type="match status" value="1"/>
</dbReference>
<dbReference type="PANTHER" id="PTHR43284">
    <property type="entry name" value="ASPARAGINE SYNTHETASE (GLUTAMINE-HYDROLYZING)"/>
    <property type="match status" value="1"/>
</dbReference>
<proteinExistence type="inferred from homology"/>
<evidence type="ECO:0000313" key="13">
    <source>
        <dbReference type="EMBL" id="QLY34523.1"/>
    </source>
</evidence>
<keyword evidence="4 10" id="KW-0547">Nucleotide-binding</keyword>
<evidence type="ECO:0000256" key="6">
    <source>
        <dbReference type="ARBA" id="ARBA00022888"/>
    </source>
</evidence>
<evidence type="ECO:0000313" key="14">
    <source>
        <dbReference type="Proteomes" id="UP000515512"/>
    </source>
</evidence>
<dbReference type="InterPro" id="IPR051786">
    <property type="entry name" value="ASN_synthetase/amidase"/>
</dbReference>
<keyword evidence="6 9" id="KW-0061">Asparagine biosynthesis</keyword>
<gene>
    <name evidence="13" type="primary">asnB</name>
    <name evidence="13" type="ORF">H0264_19910</name>
</gene>
<dbReference type="SUPFAM" id="SSF52402">
    <property type="entry name" value="Adenine nucleotide alpha hydrolases-like"/>
    <property type="match status" value="1"/>
</dbReference>
<dbReference type="Proteomes" id="UP000515512">
    <property type="component" value="Chromosome"/>
</dbReference>
<dbReference type="InterPro" id="IPR001962">
    <property type="entry name" value="Asn_synthase"/>
</dbReference>
<dbReference type="EC" id="6.3.5.4" evidence="3"/>
<sequence>MCGIAGVRRFDGIPVDSAILAAMGKCLRHRGPDDEGLWCAGPVGFAHSRLSIIDPGGSAQPMTGSSGMTHISFNGEILNYRQLRRELPYPFTTRGDTEVLLAVYETYGAAGVRKLRGQFAYALHDYRTNETHLFRDRLGIVPLYYYRTDTVFAFASEIKALLPLIGSPTVDTASLHDFLAHRSVPAPHTFIEGVRKVPQGHHLVVRADGSLHTEAFWKLPSDNEILDIPPAEAVHLLDEALRAAVRDALVADVPVGAYLSGGVDSSLLCALAVQQRGNTDLHTFTAGFGDPRVDETDWARRAAGIVGSTHHETLVTPQDFHHDWAHLSWQRDSPLSEPADVAVYHLARLAADHVKVVLSGEGSDELFAGYPKYRFARTTRIPGVPRSALRRLEAALPARRARLTVALRAISEPTYPERMRGWFAPFTSAERTHLLGGPPTRTTLTPYRSATGDSLRRMLYADTHTWLADNLLERGDRMSMAASIELRPPFLDHRVVELAFRMPSHLKIRHGTTKWVVKELARQHFPPDLVYRPKIGFRVPLDEWFRGHLRAPAHDLLTGPSSFVGATFDRPMVRRLLDDHASGARDEQSRLWTLLSLEIWHRELQRHIRSPASVGPFAPSDG</sequence>
<evidence type="ECO:0000256" key="11">
    <source>
        <dbReference type="PIRSR" id="PIRSR001589-3"/>
    </source>
</evidence>
<dbReference type="PROSITE" id="PS51278">
    <property type="entry name" value="GATASE_TYPE_2"/>
    <property type="match status" value="1"/>
</dbReference>
<dbReference type="InterPro" id="IPR017932">
    <property type="entry name" value="GATase_2_dom"/>
</dbReference>
<dbReference type="SUPFAM" id="SSF56235">
    <property type="entry name" value="N-terminal nucleophile aminohydrolases (Ntn hydrolases)"/>
    <property type="match status" value="1"/>
</dbReference>
<dbReference type="InterPro" id="IPR029055">
    <property type="entry name" value="Ntn_hydrolases_N"/>
</dbReference>
<protein>
    <recommendedName>
        <fullName evidence="3">asparagine synthase (glutamine-hydrolyzing)</fullName>
        <ecNumber evidence="3">6.3.5.4</ecNumber>
    </recommendedName>
</protein>
<keyword evidence="13" id="KW-0436">Ligase</keyword>
<feature type="binding site" evidence="10">
    <location>
        <begin position="359"/>
        <end position="360"/>
    </location>
    <ligand>
        <name>ATP</name>
        <dbReference type="ChEBI" id="CHEBI:30616"/>
    </ligand>
</feature>
<evidence type="ECO:0000256" key="5">
    <source>
        <dbReference type="ARBA" id="ARBA00022840"/>
    </source>
</evidence>
<evidence type="ECO:0000256" key="1">
    <source>
        <dbReference type="ARBA" id="ARBA00005187"/>
    </source>
</evidence>
<dbReference type="GO" id="GO:0006529">
    <property type="term" value="P:asparagine biosynthetic process"/>
    <property type="evidence" value="ECO:0007669"/>
    <property type="project" value="UniProtKB-KW"/>
</dbReference>
<reference evidence="13 14" key="1">
    <citation type="submission" date="2020-07" db="EMBL/GenBank/DDBJ databases">
        <authorList>
            <person name="Zhuang K."/>
            <person name="Ran Y."/>
        </authorList>
    </citation>
    <scope>NUCLEOTIDE SEQUENCE [LARGE SCALE GENOMIC DNA]</scope>
    <source>
        <strain evidence="13 14">WCH-YHL-001</strain>
    </source>
</reference>
<feature type="domain" description="Glutamine amidotransferase type-2" evidence="12">
    <location>
        <begin position="2"/>
        <end position="208"/>
    </location>
</feature>
<dbReference type="KEGG" id="nhu:H0264_19910"/>
<evidence type="ECO:0000256" key="10">
    <source>
        <dbReference type="PIRSR" id="PIRSR001589-2"/>
    </source>
</evidence>
<feature type="active site" description="For GATase activity" evidence="9">
    <location>
        <position position="2"/>
    </location>
</feature>
<feature type="binding site" evidence="10">
    <location>
        <position position="96"/>
    </location>
    <ligand>
        <name>L-glutamine</name>
        <dbReference type="ChEBI" id="CHEBI:58359"/>
    </ligand>
</feature>
<dbReference type="EMBL" id="CP059399">
    <property type="protein sequence ID" value="QLY34523.1"/>
    <property type="molecule type" value="Genomic_DNA"/>
</dbReference>
<dbReference type="InterPro" id="IPR014729">
    <property type="entry name" value="Rossmann-like_a/b/a_fold"/>
</dbReference>
<dbReference type="NCBIfam" id="TIGR01536">
    <property type="entry name" value="asn_synth_AEB"/>
    <property type="match status" value="1"/>
</dbReference>
<dbReference type="PANTHER" id="PTHR43284:SF1">
    <property type="entry name" value="ASPARAGINE SYNTHETASE"/>
    <property type="match status" value="1"/>
</dbReference>
<evidence type="ECO:0000256" key="9">
    <source>
        <dbReference type="PIRSR" id="PIRSR001589-1"/>
    </source>
</evidence>
<dbReference type="Pfam" id="PF00733">
    <property type="entry name" value="Asn_synthase"/>
    <property type="match status" value="1"/>
</dbReference>
<keyword evidence="5 10" id="KW-0067">ATP-binding</keyword>
<dbReference type="GO" id="GO:0004066">
    <property type="term" value="F:asparagine synthase (glutamine-hydrolyzing) activity"/>
    <property type="evidence" value="ECO:0007669"/>
    <property type="project" value="UniProtKB-EC"/>
</dbReference>
<comment type="catalytic activity">
    <reaction evidence="8">
        <text>L-aspartate + L-glutamine + ATP + H2O = L-asparagine + L-glutamate + AMP + diphosphate + H(+)</text>
        <dbReference type="Rhea" id="RHEA:12228"/>
        <dbReference type="ChEBI" id="CHEBI:15377"/>
        <dbReference type="ChEBI" id="CHEBI:15378"/>
        <dbReference type="ChEBI" id="CHEBI:29985"/>
        <dbReference type="ChEBI" id="CHEBI:29991"/>
        <dbReference type="ChEBI" id="CHEBI:30616"/>
        <dbReference type="ChEBI" id="CHEBI:33019"/>
        <dbReference type="ChEBI" id="CHEBI:58048"/>
        <dbReference type="ChEBI" id="CHEBI:58359"/>
        <dbReference type="ChEBI" id="CHEBI:456215"/>
        <dbReference type="EC" id="6.3.5.4"/>
    </reaction>
</comment>
<comment type="similarity">
    <text evidence="2">Belongs to the asparagine synthetase family.</text>
</comment>
<dbReference type="Pfam" id="PF13537">
    <property type="entry name" value="GATase_7"/>
    <property type="match status" value="1"/>
</dbReference>
<dbReference type="InterPro" id="IPR033738">
    <property type="entry name" value="AsnB_N"/>
</dbReference>
<evidence type="ECO:0000259" key="12">
    <source>
        <dbReference type="PROSITE" id="PS51278"/>
    </source>
</evidence>
<evidence type="ECO:0000256" key="7">
    <source>
        <dbReference type="ARBA" id="ARBA00022962"/>
    </source>
</evidence>
<feature type="site" description="Important for beta-aspartyl-AMP intermediate formation" evidence="11">
    <location>
        <position position="361"/>
    </location>
</feature>
<keyword evidence="14" id="KW-1185">Reference proteome</keyword>
<dbReference type="PIRSF" id="PIRSF001589">
    <property type="entry name" value="Asn_synthetase_glu-h"/>
    <property type="match status" value="1"/>
</dbReference>
<dbReference type="GO" id="GO:0005524">
    <property type="term" value="F:ATP binding"/>
    <property type="evidence" value="ECO:0007669"/>
    <property type="project" value="UniProtKB-KW"/>
</dbReference>
<evidence type="ECO:0000256" key="8">
    <source>
        <dbReference type="ARBA" id="ARBA00048741"/>
    </source>
</evidence>
<dbReference type="AlphaFoldDB" id="A0A7D6ZSW4"/>
<accession>A0A7D6ZSW4</accession>
<dbReference type="GO" id="GO:0005829">
    <property type="term" value="C:cytosol"/>
    <property type="evidence" value="ECO:0007669"/>
    <property type="project" value="TreeGrafter"/>
</dbReference>
<evidence type="ECO:0000256" key="3">
    <source>
        <dbReference type="ARBA" id="ARBA00012737"/>
    </source>
</evidence>
<dbReference type="CDD" id="cd00712">
    <property type="entry name" value="AsnB"/>
    <property type="match status" value="1"/>
</dbReference>
<name>A0A7D6ZSW4_9NOCA</name>